<name>A0A419RRU0_9SPHN</name>
<reference evidence="1 2" key="1">
    <citation type="journal article" date="2017" name="Int. J. Syst. Evol. Microbiol.">
        <title>Erythrobacter aquimixticola sp. nov., isolated from the junction between the ocean and a freshwater spring.</title>
        <authorList>
            <person name="Park S."/>
            <person name="Jung Y.T."/>
            <person name="Choi S.J."/>
            <person name="Yoon J.H."/>
        </authorList>
    </citation>
    <scope>NUCLEOTIDE SEQUENCE [LARGE SCALE GENOMIC DNA]</scope>
    <source>
        <strain evidence="1 2">JSSK-14</strain>
    </source>
</reference>
<organism evidence="1 2">
    <name type="scientific">Aurantiacibacter aquimixticola</name>
    <dbReference type="NCBI Taxonomy" id="1958945"/>
    <lineage>
        <taxon>Bacteria</taxon>
        <taxon>Pseudomonadati</taxon>
        <taxon>Pseudomonadota</taxon>
        <taxon>Alphaproteobacteria</taxon>
        <taxon>Sphingomonadales</taxon>
        <taxon>Erythrobacteraceae</taxon>
        <taxon>Aurantiacibacter</taxon>
    </lineage>
</organism>
<dbReference type="OrthoDB" id="190583at2"/>
<evidence type="ECO:0008006" key="3">
    <source>
        <dbReference type="Google" id="ProtNLM"/>
    </source>
</evidence>
<dbReference type="CDD" id="cd09627">
    <property type="entry name" value="DOMON_murB_like"/>
    <property type="match status" value="1"/>
</dbReference>
<evidence type="ECO:0000313" key="1">
    <source>
        <dbReference type="EMBL" id="RJY08500.1"/>
    </source>
</evidence>
<comment type="caution">
    <text evidence="1">The sequence shown here is derived from an EMBL/GenBank/DDBJ whole genome shotgun (WGS) entry which is preliminary data.</text>
</comment>
<proteinExistence type="predicted"/>
<dbReference type="Proteomes" id="UP000285232">
    <property type="component" value="Unassembled WGS sequence"/>
</dbReference>
<keyword evidence="2" id="KW-1185">Reference proteome</keyword>
<dbReference type="Gene3D" id="2.60.40.1190">
    <property type="match status" value="1"/>
</dbReference>
<protein>
    <recommendedName>
        <fullName evidence="3">DOMON-like domain-containing protein</fullName>
    </recommendedName>
</protein>
<dbReference type="AlphaFoldDB" id="A0A419RRU0"/>
<dbReference type="EMBL" id="RAHX01000001">
    <property type="protein sequence ID" value="RJY08500.1"/>
    <property type="molecule type" value="Genomic_DNA"/>
</dbReference>
<gene>
    <name evidence="1" type="ORF">D6201_03215</name>
</gene>
<evidence type="ECO:0000313" key="2">
    <source>
        <dbReference type="Proteomes" id="UP000285232"/>
    </source>
</evidence>
<sequence length="181" mass="20367">MQTHELVAHAAHPPLAVRRVEARILSLTDSWMRVRWRIDGPQKLVVPAFAGRGREDGLWKTTCFELFIMEKDGTPSYSEFNMSPSERWAAYDFKDYREGRTDREFAREPDCTMRTGLSMAIFDAALPRVQVPGPPCAIGLAAVIEEEGGHTSYWALDHAKDVPDFHDPTCFTAGLARTRAA</sequence>
<accession>A0A419RRU0</accession>